<evidence type="ECO:0000313" key="3">
    <source>
        <dbReference type="EMBL" id="OCL13309.1"/>
    </source>
</evidence>
<name>A0A8E2JXY5_9PEZI</name>
<protein>
    <recommendedName>
        <fullName evidence="2">Nudix hydrolase domain-containing protein</fullName>
    </recommendedName>
</protein>
<dbReference type="Proteomes" id="UP000250140">
    <property type="component" value="Unassembled WGS sequence"/>
</dbReference>
<dbReference type="InterPro" id="IPR051325">
    <property type="entry name" value="Nudix_hydrolase_domain"/>
</dbReference>
<dbReference type="PANTHER" id="PTHR21340:SF0">
    <property type="entry name" value="BIS(5'-NUCLEOSYL)-TETRAPHOSPHATASE [ASYMMETRICAL]"/>
    <property type="match status" value="1"/>
</dbReference>
<dbReference type="Pfam" id="PF00293">
    <property type="entry name" value="NUDIX"/>
    <property type="match status" value="1"/>
</dbReference>
<dbReference type="InterPro" id="IPR020084">
    <property type="entry name" value="NUDIX_hydrolase_CS"/>
</dbReference>
<feature type="domain" description="Nudix hydrolase" evidence="2">
    <location>
        <begin position="15"/>
        <end position="165"/>
    </location>
</feature>
<dbReference type="EMBL" id="KV748737">
    <property type="protein sequence ID" value="OCL13309.1"/>
    <property type="molecule type" value="Genomic_DNA"/>
</dbReference>
<dbReference type="SUPFAM" id="SSF55811">
    <property type="entry name" value="Nudix"/>
    <property type="match status" value="1"/>
</dbReference>
<dbReference type="PROSITE" id="PS00893">
    <property type="entry name" value="NUDIX_BOX"/>
    <property type="match status" value="1"/>
</dbReference>
<gene>
    <name evidence="3" type="ORF">AOQ84DRAFT_115066</name>
</gene>
<dbReference type="AlphaFoldDB" id="A0A8E2JXY5"/>
<proteinExistence type="predicted"/>
<keyword evidence="1" id="KW-0378">Hydrolase</keyword>
<dbReference type="PROSITE" id="PS51462">
    <property type="entry name" value="NUDIX"/>
    <property type="match status" value="1"/>
</dbReference>
<dbReference type="PANTHER" id="PTHR21340">
    <property type="entry name" value="DIADENOSINE 5,5-P1,P4-TETRAPHOSPHATE PYROPHOSPHOHYDROLASE MUTT"/>
    <property type="match status" value="1"/>
</dbReference>
<evidence type="ECO:0000256" key="1">
    <source>
        <dbReference type="ARBA" id="ARBA00022801"/>
    </source>
</evidence>
<reference evidence="3 4" key="1">
    <citation type="journal article" date="2016" name="Nat. Commun.">
        <title>Ectomycorrhizal ecology is imprinted in the genome of the dominant symbiotic fungus Cenococcum geophilum.</title>
        <authorList>
            <consortium name="DOE Joint Genome Institute"/>
            <person name="Peter M."/>
            <person name="Kohler A."/>
            <person name="Ohm R.A."/>
            <person name="Kuo A."/>
            <person name="Krutzmann J."/>
            <person name="Morin E."/>
            <person name="Arend M."/>
            <person name="Barry K.W."/>
            <person name="Binder M."/>
            <person name="Choi C."/>
            <person name="Clum A."/>
            <person name="Copeland A."/>
            <person name="Grisel N."/>
            <person name="Haridas S."/>
            <person name="Kipfer T."/>
            <person name="LaButti K."/>
            <person name="Lindquist E."/>
            <person name="Lipzen A."/>
            <person name="Maire R."/>
            <person name="Meier B."/>
            <person name="Mihaltcheva S."/>
            <person name="Molinier V."/>
            <person name="Murat C."/>
            <person name="Poggeler S."/>
            <person name="Quandt C.A."/>
            <person name="Sperisen C."/>
            <person name="Tritt A."/>
            <person name="Tisserant E."/>
            <person name="Crous P.W."/>
            <person name="Henrissat B."/>
            <person name="Nehls U."/>
            <person name="Egli S."/>
            <person name="Spatafora J.W."/>
            <person name="Grigoriev I.V."/>
            <person name="Martin F.M."/>
        </authorList>
    </citation>
    <scope>NUCLEOTIDE SEQUENCE [LARGE SCALE GENOMIC DNA]</scope>
    <source>
        <strain evidence="3 4">CBS 207.34</strain>
    </source>
</reference>
<dbReference type="InterPro" id="IPR000086">
    <property type="entry name" value="NUDIX_hydrolase_dom"/>
</dbReference>
<keyword evidence="4" id="KW-1185">Reference proteome</keyword>
<accession>A0A8E2JXY5</accession>
<dbReference type="GO" id="GO:0006167">
    <property type="term" value="P:AMP biosynthetic process"/>
    <property type="evidence" value="ECO:0007669"/>
    <property type="project" value="TreeGrafter"/>
</dbReference>
<dbReference type="OrthoDB" id="10259236at2759"/>
<dbReference type="InterPro" id="IPR015797">
    <property type="entry name" value="NUDIX_hydrolase-like_dom_sf"/>
</dbReference>
<dbReference type="GO" id="GO:0004081">
    <property type="term" value="F:bis(5'-nucleosyl)-tetraphosphatase (asymmetrical) activity"/>
    <property type="evidence" value="ECO:0007669"/>
    <property type="project" value="TreeGrafter"/>
</dbReference>
<dbReference type="GO" id="GO:0006754">
    <property type="term" value="P:ATP biosynthetic process"/>
    <property type="evidence" value="ECO:0007669"/>
    <property type="project" value="TreeGrafter"/>
</dbReference>
<evidence type="ECO:0000259" key="2">
    <source>
        <dbReference type="PROSITE" id="PS51462"/>
    </source>
</evidence>
<organism evidence="3 4">
    <name type="scientific">Glonium stellatum</name>
    <dbReference type="NCBI Taxonomy" id="574774"/>
    <lineage>
        <taxon>Eukaryota</taxon>
        <taxon>Fungi</taxon>
        <taxon>Dikarya</taxon>
        <taxon>Ascomycota</taxon>
        <taxon>Pezizomycotina</taxon>
        <taxon>Dothideomycetes</taxon>
        <taxon>Pleosporomycetidae</taxon>
        <taxon>Gloniales</taxon>
        <taxon>Gloniaceae</taxon>
        <taxon>Glonium</taxon>
    </lineage>
</organism>
<dbReference type="Gene3D" id="3.90.79.10">
    <property type="entry name" value="Nucleoside Triphosphate Pyrophosphohydrolase"/>
    <property type="match status" value="1"/>
</dbReference>
<sequence>MEDNLSIPQVLSAENFVISAGTVCFDVSKSMILLLYHRPKDEYLLPKGRVNAGERFSDAALRETLEESGVTATLLPSPIETLAPGLSPGELNTEPFVVSTAFRSGAWKFMFWYIAQADYSAPRSYGKQEAGEEFDTVWVPQARAPGVLSYPDDSDIATKALSIMAKRE</sequence>
<evidence type="ECO:0000313" key="4">
    <source>
        <dbReference type="Proteomes" id="UP000250140"/>
    </source>
</evidence>